<comment type="caution">
    <text evidence="1">The sequence shown here is derived from an EMBL/GenBank/DDBJ whole genome shotgun (WGS) entry which is preliminary data.</text>
</comment>
<evidence type="ECO:0000313" key="2">
    <source>
        <dbReference type="Proteomes" id="UP000829196"/>
    </source>
</evidence>
<keyword evidence="2" id="KW-1185">Reference proteome</keyword>
<evidence type="ECO:0000313" key="1">
    <source>
        <dbReference type="EMBL" id="KAI0497229.1"/>
    </source>
</evidence>
<protein>
    <submittedName>
        <fullName evidence="1">Uncharacterized protein</fullName>
    </submittedName>
</protein>
<accession>A0A8T3ALD1</accession>
<dbReference type="EMBL" id="JAGYWB010000015">
    <property type="protein sequence ID" value="KAI0497229.1"/>
    <property type="molecule type" value="Genomic_DNA"/>
</dbReference>
<dbReference type="SMR" id="A0A8T3ALD1"/>
<reference evidence="1" key="1">
    <citation type="journal article" date="2022" name="Front. Genet.">
        <title>Chromosome-Scale Assembly of the Dendrobium nobile Genome Provides Insights Into the Molecular Mechanism of the Biosynthesis of the Medicinal Active Ingredient of Dendrobium.</title>
        <authorList>
            <person name="Xu Q."/>
            <person name="Niu S.-C."/>
            <person name="Li K.-L."/>
            <person name="Zheng P.-J."/>
            <person name="Zhang X.-J."/>
            <person name="Jia Y."/>
            <person name="Liu Y."/>
            <person name="Niu Y.-X."/>
            <person name="Yu L.-H."/>
            <person name="Chen D.-F."/>
            <person name="Zhang G.-Q."/>
        </authorList>
    </citation>
    <scope>NUCLEOTIDE SEQUENCE</scope>
    <source>
        <tissue evidence="1">Leaf</tissue>
    </source>
</reference>
<sequence length="115" mass="13313">MLHLFIVLKWRTVEFSLEEASLQLVHQLKLLIPMVKLEEQATLQNLLITDLAQTLHPKRPWASPTELYTLVCSHMLAPPEPHSSPKFCVREQCHANIASHFSRTQFLCVENRVED</sequence>
<dbReference type="Proteomes" id="UP000829196">
    <property type="component" value="Unassembled WGS sequence"/>
</dbReference>
<name>A0A8T3ALD1_DENNO</name>
<gene>
    <name evidence="1" type="ORF">KFK09_020452</name>
</gene>
<proteinExistence type="predicted"/>
<organism evidence="1 2">
    <name type="scientific">Dendrobium nobile</name>
    <name type="common">Orchid</name>
    <dbReference type="NCBI Taxonomy" id="94219"/>
    <lineage>
        <taxon>Eukaryota</taxon>
        <taxon>Viridiplantae</taxon>
        <taxon>Streptophyta</taxon>
        <taxon>Embryophyta</taxon>
        <taxon>Tracheophyta</taxon>
        <taxon>Spermatophyta</taxon>
        <taxon>Magnoliopsida</taxon>
        <taxon>Liliopsida</taxon>
        <taxon>Asparagales</taxon>
        <taxon>Orchidaceae</taxon>
        <taxon>Epidendroideae</taxon>
        <taxon>Malaxideae</taxon>
        <taxon>Dendrobiinae</taxon>
        <taxon>Dendrobium</taxon>
    </lineage>
</organism>
<dbReference type="AlphaFoldDB" id="A0A8T3ALD1"/>